<reference evidence="2" key="3">
    <citation type="submission" date="2025-09" db="UniProtKB">
        <authorList>
            <consortium name="Ensembl"/>
        </authorList>
    </citation>
    <scope>IDENTIFICATION</scope>
</reference>
<protein>
    <recommendedName>
        <fullName evidence="1">TLDc domain-containing protein</fullName>
    </recommendedName>
</protein>
<dbReference type="SMART" id="SM00584">
    <property type="entry name" value="TLDc"/>
    <property type="match status" value="1"/>
</dbReference>
<dbReference type="GO" id="GO:0005634">
    <property type="term" value="C:nucleus"/>
    <property type="evidence" value="ECO:0007669"/>
    <property type="project" value="TreeGrafter"/>
</dbReference>
<name>A0A667XPH2_9TELE</name>
<dbReference type="Proteomes" id="UP000472263">
    <property type="component" value="Chromosome 11"/>
</dbReference>
<dbReference type="PANTHER" id="PTHR23354">
    <property type="entry name" value="NUCLEOLAR PROTEIN 7/ESTROGEN RECEPTOR COACTIVATOR-RELATED"/>
    <property type="match status" value="1"/>
</dbReference>
<accession>A0A667XPH2</accession>
<feature type="domain" description="TLDc" evidence="1">
    <location>
        <begin position="1"/>
        <end position="105"/>
    </location>
</feature>
<reference evidence="2" key="1">
    <citation type="submission" date="2019-06" db="EMBL/GenBank/DDBJ databases">
        <authorList>
            <consortium name="Wellcome Sanger Institute Data Sharing"/>
        </authorList>
    </citation>
    <scope>NUCLEOTIDE SEQUENCE [LARGE SCALE GENOMIC DNA]</scope>
</reference>
<dbReference type="GO" id="GO:0006979">
    <property type="term" value="P:response to oxidative stress"/>
    <property type="evidence" value="ECO:0007669"/>
    <property type="project" value="TreeGrafter"/>
</dbReference>
<evidence type="ECO:0000313" key="2">
    <source>
        <dbReference type="Ensembl" id="ENSMMDP00005017217.1"/>
    </source>
</evidence>
<dbReference type="Ensembl" id="ENSMMDT00005017651.1">
    <property type="protein sequence ID" value="ENSMMDP00005017217.1"/>
    <property type="gene ID" value="ENSMMDG00005008679.1"/>
</dbReference>
<evidence type="ECO:0000313" key="3">
    <source>
        <dbReference type="Proteomes" id="UP000472263"/>
    </source>
</evidence>
<sequence>MAGLDTPTLMVLKDGDGQVFGALASEPLRVSDCFYGTGETFLFSFCPELQVHARWPLLSGRGGFGLWLDGDLYHGRSSTCGTFGNPRLTQREDFVLQDIEVWAFH</sequence>
<dbReference type="AlphaFoldDB" id="A0A667XPH2"/>
<dbReference type="GeneTree" id="ENSGT00940000155187"/>
<organism evidence="2 3">
    <name type="scientific">Myripristis murdjan</name>
    <name type="common">pinecone soldierfish</name>
    <dbReference type="NCBI Taxonomy" id="586833"/>
    <lineage>
        <taxon>Eukaryota</taxon>
        <taxon>Metazoa</taxon>
        <taxon>Chordata</taxon>
        <taxon>Craniata</taxon>
        <taxon>Vertebrata</taxon>
        <taxon>Euteleostomi</taxon>
        <taxon>Actinopterygii</taxon>
        <taxon>Neopterygii</taxon>
        <taxon>Teleostei</taxon>
        <taxon>Neoteleostei</taxon>
        <taxon>Acanthomorphata</taxon>
        <taxon>Holocentriformes</taxon>
        <taxon>Holocentridae</taxon>
        <taxon>Myripristis</taxon>
    </lineage>
</organism>
<dbReference type="Pfam" id="PF07534">
    <property type="entry name" value="TLD"/>
    <property type="match status" value="2"/>
</dbReference>
<keyword evidence="3" id="KW-1185">Reference proteome</keyword>
<dbReference type="PANTHER" id="PTHR23354:SF69">
    <property type="entry name" value="OXIDATION RESISTANCE PROTEIN 1"/>
    <property type="match status" value="1"/>
</dbReference>
<proteinExistence type="predicted"/>
<evidence type="ECO:0000259" key="1">
    <source>
        <dbReference type="PROSITE" id="PS51886"/>
    </source>
</evidence>
<dbReference type="PROSITE" id="PS51886">
    <property type="entry name" value="TLDC"/>
    <property type="match status" value="1"/>
</dbReference>
<reference evidence="2" key="2">
    <citation type="submission" date="2025-08" db="UniProtKB">
        <authorList>
            <consortium name="Ensembl"/>
        </authorList>
    </citation>
    <scope>IDENTIFICATION</scope>
</reference>
<dbReference type="InterPro" id="IPR006571">
    <property type="entry name" value="TLDc_dom"/>
</dbReference>